<sequence length="60" mass="7055">MSKVKKLTTIYSRNIEYKITTNQCFKFNSRKFTFMEGSDICFEVVRRALAGFVYSEAVAW</sequence>
<dbReference type="EnsemblMetazoa" id="MESCA007149-RA">
    <property type="protein sequence ID" value="MESCA007149-PA"/>
    <property type="gene ID" value="MESCA007149"/>
</dbReference>
<keyword evidence="2" id="KW-1185">Reference proteome</keyword>
<name>T1GTV5_MEGSC</name>
<reference evidence="2" key="1">
    <citation type="submission" date="2013-02" db="EMBL/GenBank/DDBJ databases">
        <authorList>
            <person name="Hughes D."/>
        </authorList>
    </citation>
    <scope>NUCLEOTIDE SEQUENCE</scope>
    <source>
        <strain>Durham</strain>
        <strain evidence="2">NC isolate 2 -- Noor lab</strain>
    </source>
</reference>
<reference evidence="1" key="2">
    <citation type="submission" date="2015-06" db="UniProtKB">
        <authorList>
            <consortium name="EnsemblMetazoa"/>
        </authorList>
    </citation>
    <scope>IDENTIFICATION</scope>
</reference>
<dbReference type="HOGENOM" id="CLU_2944327_0_0_1"/>
<organism evidence="1 2">
    <name type="scientific">Megaselia scalaris</name>
    <name type="common">Humpbacked fly</name>
    <name type="synonym">Phora scalaris</name>
    <dbReference type="NCBI Taxonomy" id="36166"/>
    <lineage>
        <taxon>Eukaryota</taxon>
        <taxon>Metazoa</taxon>
        <taxon>Ecdysozoa</taxon>
        <taxon>Arthropoda</taxon>
        <taxon>Hexapoda</taxon>
        <taxon>Insecta</taxon>
        <taxon>Pterygota</taxon>
        <taxon>Neoptera</taxon>
        <taxon>Endopterygota</taxon>
        <taxon>Diptera</taxon>
        <taxon>Brachycera</taxon>
        <taxon>Muscomorpha</taxon>
        <taxon>Platypezoidea</taxon>
        <taxon>Phoridae</taxon>
        <taxon>Megaseliini</taxon>
        <taxon>Megaselia</taxon>
    </lineage>
</organism>
<evidence type="ECO:0000313" key="1">
    <source>
        <dbReference type="EnsemblMetazoa" id="MESCA007149-PA"/>
    </source>
</evidence>
<dbReference type="AlphaFoldDB" id="T1GTV5"/>
<dbReference type="Proteomes" id="UP000015102">
    <property type="component" value="Unassembled WGS sequence"/>
</dbReference>
<protein>
    <submittedName>
        <fullName evidence="1">Uncharacterized protein</fullName>
    </submittedName>
</protein>
<accession>T1GTV5</accession>
<dbReference type="EMBL" id="CAQQ02060123">
    <property type="status" value="NOT_ANNOTATED_CDS"/>
    <property type="molecule type" value="Genomic_DNA"/>
</dbReference>
<dbReference type="EMBL" id="CAQQ02060124">
    <property type="status" value="NOT_ANNOTATED_CDS"/>
    <property type="molecule type" value="Genomic_DNA"/>
</dbReference>
<evidence type="ECO:0000313" key="2">
    <source>
        <dbReference type="Proteomes" id="UP000015102"/>
    </source>
</evidence>
<proteinExistence type="predicted"/>
<dbReference type="STRING" id="36166.T1GTV5"/>